<gene>
    <name evidence="1" type="ORF">JG687_00017300</name>
</gene>
<comment type="caution">
    <text evidence="1">The sequence shown here is derived from an EMBL/GenBank/DDBJ whole genome shotgun (WGS) entry which is preliminary data.</text>
</comment>
<dbReference type="Proteomes" id="UP000688947">
    <property type="component" value="Unassembled WGS sequence"/>
</dbReference>
<name>A0A8T1TSD9_9STRA</name>
<accession>A0A8T1TSD9</accession>
<evidence type="ECO:0000313" key="2">
    <source>
        <dbReference type="Proteomes" id="UP000688947"/>
    </source>
</evidence>
<dbReference type="EMBL" id="JAENGZ010001974">
    <property type="protein sequence ID" value="KAG6945427.1"/>
    <property type="molecule type" value="Genomic_DNA"/>
</dbReference>
<dbReference type="AlphaFoldDB" id="A0A8T1TSD9"/>
<sequence length="52" mass="6227">MLLLQLEPEYEVVREFYAHEFTLPKQIRADHLAAKRRGPTVKLSRRFVITMQ</sequence>
<proteinExistence type="predicted"/>
<reference evidence="1" key="1">
    <citation type="submission" date="2021-01" db="EMBL/GenBank/DDBJ databases">
        <title>Phytophthora aleatoria, a newly-described species from Pinus radiata is distinct from Phytophthora cactorum isolates based on comparative genomics.</title>
        <authorList>
            <person name="Mcdougal R."/>
            <person name="Panda P."/>
            <person name="Williams N."/>
            <person name="Studholme D.J."/>
        </authorList>
    </citation>
    <scope>NUCLEOTIDE SEQUENCE</scope>
    <source>
        <strain evidence="1">NZFS 3830</strain>
    </source>
</reference>
<evidence type="ECO:0000313" key="1">
    <source>
        <dbReference type="EMBL" id="KAG6945427.1"/>
    </source>
</evidence>
<organism evidence="1 2">
    <name type="scientific">Phytophthora cactorum</name>
    <dbReference type="NCBI Taxonomy" id="29920"/>
    <lineage>
        <taxon>Eukaryota</taxon>
        <taxon>Sar</taxon>
        <taxon>Stramenopiles</taxon>
        <taxon>Oomycota</taxon>
        <taxon>Peronosporomycetes</taxon>
        <taxon>Peronosporales</taxon>
        <taxon>Peronosporaceae</taxon>
        <taxon>Phytophthora</taxon>
    </lineage>
</organism>
<protein>
    <submittedName>
        <fullName evidence="1">Uncharacterized protein</fullName>
    </submittedName>
</protein>